<evidence type="ECO:0000313" key="1">
    <source>
        <dbReference type="EMBL" id="MFC5292716.1"/>
    </source>
</evidence>
<gene>
    <name evidence="1" type="ORF">ACFPK2_06910</name>
</gene>
<proteinExistence type="predicted"/>
<protein>
    <recommendedName>
        <fullName evidence="3">Transposase</fullName>
    </recommendedName>
</protein>
<comment type="caution">
    <text evidence="1">The sequence shown here is derived from an EMBL/GenBank/DDBJ whole genome shotgun (WGS) entry which is preliminary data.</text>
</comment>
<name>A0ABW0F387_9HYPH</name>
<evidence type="ECO:0000313" key="2">
    <source>
        <dbReference type="Proteomes" id="UP001595976"/>
    </source>
</evidence>
<dbReference type="EMBL" id="JBHSLI010000002">
    <property type="protein sequence ID" value="MFC5292716.1"/>
    <property type="molecule type" value="Genomic_DNA"/>
</dbReference>
<accession>A0ABW0F387</accession>
<dbReference type="RefSeq" id="WP_260347986.1">
    <property type="nucleotide sequence ID" value="NZ_JAOAOS010000002.1"/>
</dbReference>
<organism evidence="1 2">
    <name type="scientific">Bosea minatitlanensis</name>
    <dbReference type="NCBI Taxonomy" id="128782"/>
    <lineage>
        <taxon>Bacteria</taxon>
        <taxon>Pseudomonadati</taxon>
        <taxon>Pseudomonadota</taxon>
        <taxon>Alphaproteobacteria</taxon>
        <taxon>Hyphomicrobiales</taxon>
        <taxon>Boseaceae</taxon>
        <taxon>Bosea</taxon>
    </lineage>
</organism>
<reference evidence="2" key="1">
    <citation type="journal article" date="2019" name="Int. J. Syst. Evol. Microbiol.">
        <title>The Global Catalogue of Microorganisms (GCM) 10K type strain sequencing project: providing services to taxonomists for standard genome sequencing and annotation.</title>
        <authorList>
            <consortium name="The Broad Institute Genomics Platform"/>
            <consortium name="The Broad Institute Genome Sequencing Center for Infectious Disease"/>
            <person name="Wu L."/>
            <person name="Ma J."/>
        </authorList>
    </citation>
    <scope>NUCLEOTIDE SEQUENCE [LARGE SCALE GENOMIC DNA]</scope>
    <source>
        <strain evidence="2">CGMCC 1.15643</strain>
    </source>
</reference>
<keyword evidence="2" id="KW-1185">Reference proteome</keyword>
<evidence type="ECO:0008006" key="3">
    <source>
        <dbReference type="Google" id="ProtNLM"/>
    </source>
</evidence>
<sequence length="117" mass="13350">MREKFLQPVQKPPVDQAADWANEMVLRETRGPGDLPNAMERLERRHDLPAKTLWSLRYRRPKDIFASLYFKLGQAYQAECERQMRRLSHELEITRAIAGSAHPAVASAEALVGAGHE</sequence>
<dbReference type="Proteomes" id="UP001595976">
    <property type="component" value="Unassembled WGS sequence"/>
</dbReference>